<proteinExistence type="predicted"/>
<evidence type="ECO:0000313" key="4">
    <source>
        <dbReference type="WBParaSite" id="SBAD_0000773301-mRNA-1"/>
    </source>
</evidence>
<dbReference type="AlphaFoldDB" id="A0A183IV07"/>
<dbReference type="WBParaSite" id="SBAD_0000773301-mRNA-1">
    <property type="protein sequence ID" value="SBAD_0000773301-mRNA-1"/>
    <property type="gene ID" value="SBAD_0000773301"/>
</dbReference>
<accession>A0A183IV07</accession>
<dbReference type="Proteomes" id="UP000270296">
    <property type="component" value="Unassembled WGS sequence"/>
</dbReference>
<gene>
    <name evidence="2" type="ORF">SBAD_LOCUS7454</name>
</gene>
<sequence>MSEASYHLSDGERAKEMRYGANDDSQGAYKNAPCNYSFSSVYETSPDESAGKALFAYSVNSHGSVANNDSSASGLPVCESHNFSSNFAKSSRTPKPVLPPKPKIFGFSSSQSQSLFVRSSQAPLAIDDQVMADVWTYSFTDREYVKPVKRQTAFLIISAPAEAEPQQAVTKTANFGEQRKIFGGDISYILRNNFPKKSFMCYGPPEEPVFSCKLTPSTTTAFDVRQREDLLSTFSRDTFVIYESSGGDIRKSDFSQGERINGIERQKQLDTVYRKRLPPPGNYSSRDHSISPDEEHDVETIISKWRQGRYATKTCKGSDRRLDLRRHTQPITSLSENKSAISYRSQPCLSNEQIEGATEDSVFRSLEVNAEIATKANTVLRADEVLGVHDFLNEPTTGQEDSFSQAAASATESLPSDFSCVHSPKCTFPNLSTISTDV</sequence>
<reference evidence="4" key="1">
    <citation type="submission" date="2016-06" db="UniProtKB">
        <authorList>
            <consortium name="WormBaseParasite"/>
        </authorList>
    </citation>
    <scope>IDENTIFICATION</scope>
</reference>
<evidence type="ECO:0000256" key="1">
    <source>
        <dbReference type="SAM" id="MobiDB-lite"/>
    </source>
</evidence>
<evidence type="ECO:0000313" key="2">
    <source>
        <dbReference type="EMBL" id="VDP13152.1"/>
    </source>
</evidence>
<feature type="region of interest" description="Disordered" evidence="1">
    <location>
        <begin position="275"/>
        <end position="296"/>
    </location>
</feature>
<feature type="compositionally biased region" description="Basic and acidic residues" evidence="1">
    <location>
        <begin position="9"/>
        <end position="18"/>
    </location>
</feature>
<reference evidence="2 3" key="2">
    <citation type="submission" date="2018-11" db="EMBL/GenBank/DDBJ databases">
        <authorList>
            <consortium name="Pathogen Informatics"/>
        </authorList>
    </citation>
    <scope>NUCLEOTIDE SEQUENCE [LARGE SCALE GENOMIC DNA]</scope>
</reference>
<evidence type="ECO:0000313" key="3">
    <source>
        <dbReference type="Proteomes" id="UP000270296"/>
    </source>
</evidence>
<dbReference type="EMBL" id="UZAM01010635">
    <property type="protein sequence ID" value="VDP13152.1"/>
    <property type="molecule type" value="Genomic_DNA"/>
</dbReference>
<organism evidence="4">
    <name type="scientific">Soboliphyme baturini</name>
    <dbReference type="NCBI Taxonomy" id="241478"/>
    <lineage>
        <taxon>Eukaryota</taxon>
        <taxon>Metazoa</taxon>
        <taxon>Ecdysozoa</taxon>
        <taxon>Nematoda</taxon>
        <taxon>Enoplea</taxon>
        <taxon>Dorylaimia</taxon>
        <taxon>Dioctophymatida</taxon>
        <taxon>Dioctophymatoidea</taxon>
        <taxon>Soboliphymatidae</taxon>
        <taxon>Soboliphyme</taxon>
    </lineage>
</organism>
<feature type="region of interest" description="Disordered" evidence="1">
    <location>
        <begin position="1"/>
        <end position="29"/>
    </location>
</feature>
<keyword evidence="3" id="KW-1185">Reference proteome</keyword>
<name>A0A183IV07_9BILA</name>
<protein>
    <submittedName>
        <fullName evidence="4">Protein aurora borealis</fullName>
    </submittedName>
</protein>